<keyword evidence="5" id="KW-0532">Neurotransmitter transport</keyword>
<dbReference type="InterPro" id="IPR020846">
    <property type="entry name" value="MFS_dom"/>
</dbReference>
<feature type="transmembrane region" description="Helical" evidence="9">
    <location>
        <begin position="458"/>
        <end position="476"/>
    </location>
</feature>
<feature type="transmembrane region" description="Helical" evidence="9">
    <location>
        <begin position="496"/>
        <end position="519"/>
    </location>
</feature>
<dbReference type="PANTHER" id="PTHR23506">
    <property type="entry name" value="GH10249P"/>
    <property type="match status" value="1"/>
</dbReference>
<dbReference type="InterPro" id="IPR011701">
    <property type="entry name" value="MFS"/>
</dbReference>
<dbReference type="Pfam" id="PF07690">
    <property type="entry name" value="MFS_1"/>
    <property type="match status" value="1"/>
</dbReference>
<evidence type="ECO:0000256" key="7">
    <source>
        <dbReference type="ARBA" id="ARBA00023136"/>
    </source>
</evidence>
<dbReference type="SUPFAM" id="SSF103473">
    <property type="entry name" value="MFS general substrate transporter"/>
    <property type="match status" value="1"/>
</dbReference>
<proteinExistence type="inferred from homology"/>
<feature type="transmembrane region" description="Helical" evidence="9">
    <location>
        <begin position="387"/>
        <end position="411"/>
    </location>
</feature>
<evidence type="ECO:0000256" key="3">
    <source>
        <dbReference type="ARBA" id="ARBA00022448"/>
    </source>
</evidence>
<evidence type="ECO:0000256" key="8">
    <source>
        <dbReference type="SAM" id="MobiDB-lite"/>
    </source>
</evidence>
<feature type="compositionally biased region" description="Polar residues" evidence="8">
    <location>
        <begin position="162"/>
        <end position="174"/>
    </location>
</feature>
<protein>
    <submittedName>
        <fullName evidence="11">Putative synaptic vesicular amine transporter</fullName>
    </submittedName>
</protein>
<name>A0A6M2CIS8_RHIMP</name>
<dbReference type="InterPro" id="IPR001958">
    <property type="entry name" value="Tet-R_TetA/multi-R_MdtG-like"/>
</dbReference>
<evidence type="ECO:0000256" key="6">
    <source>
        <dbReference type="ARBA" id="ARBA00022989"/>
    </source>
</evidence>
<feature type="compositionally biased region" description="Polar residues" evidence="8">
    <location>
        <begin position="61"/>
        <end position="75"/>
    </location>
</feature>
<feature type="transmembrane region" description="Helical" evidence="9">
    <location>
        <begin position="526"/>
        <end position="543"/>
    </location>
</feature>
<feature type="transmembrane region" description="Helical" evidence="9">
    <location>
        <begin position="555"/>
        <end position="574"/>
    </location>
</feature>
<dbReference type="PANTHER" id="PTHR23506:SF26">
    <property type="entry name" value="MFS-TYPE TRANSPORTER SLC18B1"/>
    <property type="match status" value="1"/>
</dbReference>
<dbReference type="VEuPathDB" id="VectorBase:LOC119170366"/>
<dbReference type="InterPro" id="IPR036259">
    <property type="entry name" value="MFS_trans_sf"/>
</dbReference>
<dbReference type="Gene3D" id="1.20.1250.20">
    <property type="entry name" value="MFS general substrate transporter like domains"/>
    <property type="match status" value="2"/>
</dbReference>
<feature type="transmembrane region" description="Helical" evidence="9">
    <location>
        <begin position="322"/>
        <end position="341"/>
    </location>
</feature>
<evidence type="ECO:0000313" key="11">
    <source>
        <dbReference type="EMBL" id="NOV33357.1"/>
    </source>
</evidence>
<evidence type="ECO:0000259" key="10">
    <source>
        <dbReference type="PROSITE" id="PS50850"/>
    </source>
</evidence>
<feature type="region of interest" description="Disordered" evidence="8">
    <location>
        <begin position="1"/>
        <end position="114"/>
    </location>
</feature>
<dbReference type="InterPro" id="IPR050930">
    <property type="entry name" value="MFS_Vesicular_Transporter"/>
</dbReference>
<comment type="similarity">
    <text evidence="2">Belongs to the major facilitator superfamily. Vesicular transporter family.</text>
</comment>
<dbReference type="PROSITE" id="PS50850">
    <property type="entry name" value="MFS"/>
    <property type="match status" value="1"/>
</dbReference>
<feature type="region of interest" description="Disordered" evidence="8">
    <location>
        <begin position="161"/>
        <end position="181"/>
    </location>
</feature>
<keyword evidence="7 9" id="KW-0472">Membrane</keyword>
<feature type="transmembrane region" description="Helical" evidence="9">
    <location>
        <begin position="256"/>
        <end position="279"/>
    </location>
</feature>
<dbReference type="AlphaFoldDB" id="A0A6M2CIS8"/>
<keyword evidence="4 9" id="KW-0812">Transmembrane</keyword>
<accession>A0A6M2CIS8</accession>
<dbReference type="EMBL" id="GHWJ01000620">
    <property type="protein sequence ID" value="NOV33357.1"/>
    <property type="molecule type" value="Transcribed_RNA"/>
</dbReference>
<keyword evidence="3" id="KW-0813">Transport</keyword>
<evidence type="ECO:0000256" key="9">
    <source>
        <dbReference type="SAM" id="Phobius"/>
    </source>
</evidence>
<dbReference type="GO" id="GO:0022857">
    <property type="term" value="F:transmembrane transporter activity"/>
    <property type="evidence" value="ECO:0007669"/>
    <property type="project" value="InterPro"/>
</dbReference>
<feature type="compositionally biased region" description="Low complexity" evidence="8">
    <location>
        <begin position="80"/>
        <end position="91"/>
    </location>
</feature>
<reference evidence="11" key="1">
    <citation type="submission" date="2019-09" db="EMBL/GenBank/DDBJ databases">
        <title>Organ-specific transcriptomic study of the physiology of the cattle tick, Rhipicephalus microplus.</title>
        <authorList>
            <person name="Tirloni L."/>
            <person name="Braz G."/>
            <person name="Gandara A.C.P."/>
            <person name="Sabadin G.A."/>
            <person name="da Silva R.M."/>
            <person name="Guizzo M.G."/>
            <person name="Machado J.A."/>
            <person name="Costa E.P."/>
            <person name="Gomes H.F."/>
            <person name="Moraes J."/>
            <person name="Mota M.B.S."/>
            <person name="Mesquita R.D."/>
            <person name="Alvarenga P.H."/>
            <person name="Alves F."/>
            <person name="Seixas A."/>
            <person name="da Fonseca R.N."/>
            <person name="Fogaca A."/>
            <person name="Logullo C."/>
            <person name="Tanaka A."/>
            <person name="Daffre S."/>
            <person name="Termignoni C."/>
            <person name="Vaz I.S.Jr."/>
            <person name="Oliveira P.L."/>
            <person name="Ribeiro J.M."/>
        </authorList>
    </citation>
    <scope>NUCLEOTIDE SEQUENCE</scope>
    <source>
        <strain evidence="11">Porto Alegre</strain>
    </source>
</reference>
<feature type="compositionally biased region" description="Polar residues" evidence="8">
    <location>
        <begin position="1"/>
        <end position="30"/>
    </location>
</feature>
<organism evidence="11">
    <name type="scientific">Rhipicephalus microplus</name>
    <name type="common">Cattle tick</name>
    <name type="synonym">Boophilus microplus</name>
    <dbReference type="NCBI Taxonomy" id="6941"/>
    <lineage>
        <taxon>Eukaryota</taxon>
        <taxon>Metazoa</taxon>
        <taxon>Ecdysozoa</taxon>
        <taxon>Arthropoda</taxon>
        <taxon>Chelicerata</taxon>
        <taxon>Arachnida</taxon>
        <taxon>Acari</taxon>
        <taxon>Parasitiformes</taxon>
        <taxon>Ixodida</taxon>
        <taxon>Ixodoidea</taxon>
        <taxon>Ixodidae</taxon>
        <taxon>Rhipicephalinae</taxon>
        <taxon>Rhipicephalus</taxon>
        <taxon>Boophilus</taxon>
    </lineage>
</organism>
<feature type="compositionally biased region" description="Low complexity" evidence="8">
    <location>
        <begin position="667"/>
        <end position="681"/>
    </location>
</feature>
<feature type="domain" description="Major facilitator superfamily (MFS) profile" evidence="10">
    <location>
        <begin position="257"/>
        <end position="654"/>
    </location>
</feature>
<evidence type="ECO:0000256" key="1">
    <source>
        <dbReference type="ARBA" id="ARBA00004141"/>
    </source>
</evidence>
<sequence length="702" mass="75011">MQEPQSATGTSVPSDAAHNTETQQLHTTGDSAGVPGTSKENTEPLPNALDASTTAERKPLASSNDGQEEATSSPLQPKDQAQAEANKAEQASVNTPEGEPSANEMRPEQASDSNVMQAVLQPQGPMDVQHGGPEDVGTNKSLLIKAQRSTDDIHLIVETENQHTSPNHSGTMERSASDPEICSSSNAVKGIDLDAIFSKSLECIALPAAEGAIDNDISKRPHHHRGAMMRSRTLSVVSLLSSRRTAKFRLSRSQKLTLFCLCLVNFTSYISYSVIAPFYPQEAAFKGMREAVSGFVFSVYALTMMIFAPIFGKLVPILGAKLIFFTGILCAGGANIMFGVLDLADDTLVFTALSFLIRILEAIGAAAFSTASYAIVLHVYPDHISTVFGIIETSVGVGMSIGPALGGALYSVGGFGLPFYILGSCVLSTFPICWFIMKDIQVQALETRKESYFTLLKIPQVIIVSLILVVGSQSQGFVEPTLEPHMRKEFDVDTSIVGSFFLVMSAIFSICSPLVGFICMKTEQRIPIMIIGLIIMAGAQMFMGPAPFLGIPSNLWATLATVAVLGASFAFAYVPTMESMIRAATTGGMEEDIGTYALVSGWWNSMYSLGEVIGPSVGGVLLDLIGFPWASTVMAGGSLLTAFVATLYWCCASRTEPESFWHKGQASSNSSSEDSSSVVSEPLGETTALLGKRKKDLHYNSL</sequence>
<comment type="subcellular location">
    <subcellularLocation>
        <location evidence="1">Membrane</location>
        <topology evidence="1">Multi-pass membrane protein</topology>
    </subcellularLocation>
</comment>
<feature type="region of interest" description="Disordered" evidence="8">
    <location>
        <begin position="662"/>
        <end position="682"/>
    </location>
</feature>
<evidence type="ECO:0000256" key="2">
    <source>
        <dbReference type="ARBA" id="ARBA00006829"/>
    </source>
</evidence>
<evidence type="ECO:0000256" key="4">
    <source>
        <dbReference type="ARBA" id="ARBA00022692"/>
    </source>
</evidence>
<evidence type="ECO:0000256" key="5">
    <source>
        <dbReference type="ARBA" id="ARBA00022775"/>
    </source>
</evidence>
<keyword evidence="6 9" id="KW-1133">Transmembrane helix</keyword>
<dbReference type="PRINTS" id="PR01035">
    <property type="entry name" value="TCRTETA"/>
</dbReference>
<feature type="transmembrane region" description="Helical" evidence="9">
    <location>
        <begin position="347"/>
        <end position="375"/>
    </location>
</feature>
<feature type="transmembrane region" description="Helical" evidence="9">
    <location>
        <begin position="417"/>
        <end position="437"/>
    </location>
</feature>
<dbReference type="GO" id="GO:0016020">
    <property type="term" value="C:membrane"/>
    <property type="evidence" value="ECO:0007669"/>
    <property type="project" value="UniProtKB-SubCell"/>
</dbReference>
<feature type="transmembrane region" description="Helical" evidence="9">
    <location>
        <begin position="291"/>
        <end position="310"/>
    </location>
</feature>
<dbReference type="OrthoDB" id="6511931at2759"/>